<keyword evidence="6" id="KW-0175">Coiled coil</keyword>
<organism evidence="10">
    <name type="scientific">Lepeophtheirus salmonis</name>
    <name type="common">Salmon louse</name>
    <name type="synonym">Caligus salmonis</name>
    <dbReference type="NCBI Taxonomy" id="72036"/>
    <lineage>
        <taxon>Eukaryota</taxon>
        <taxon>Metazoa</taxon>
        <taxon>Ecdysozoa</taxon>
        <taxon>Arthropoda</taxon>
        <taxon>Crustacea</taxon>
        <taxon>Multicrustacea</taxon>
        <taxon>Hexanauplia</taxon>
        <taxon>Copepoda</taxon>
        <taxon>Siphonostomatoida</taxon>
        <taxon>Caligidae</taxon>
        <taxon>Lepeophtheirus</taxon>
    </lineage>
</organism>
<dbReference type="Pfam" id="PF10587">
    <property type="entry name" value="EF-1_beta_acid"/>
    <property type="match status" value="1"/>
</dbReference>
<dbReference type="PROSITE" id="PS00825">
    <property type="entry name" value="EF1BD_2"/>
    <property type="match status" value="1"/>
</dbReference>
<dbReference type="InterPro" id="IPR018940">
    <property type="entry name" value="EF-1_beta_acid_region_euk"/>
</dbReference>
<comment type="subunit">
    <text evidence="2">EF-1 is composed of 4 subunits: alpha, beta, delta, and gamma.</text>
</comment>
<dbReference type="InterPro" id="IPR014717">
    <property type="entry name" value="Transl_elong_EF1B/ribsomal_bS6"/>
</dbReference>
<gene>
    <name evidence="10" type="primary">EF1D</name>
</gene>
<feature type="region of interest" description="Disordered" evidence="7">
    <location>
        <begin position="194"/>
        <end position="223"/>
    </location>
</feature>
<feature type="compositionally biased region" description="Acidic residues" evidence="7">
    <location>
        <begin position="40"/>
        <end position="51"/>
    </location>
</feature>
<dbReference type="OrthoDB" id="6378428at2759"/>
<evidence type="ECO:0000259" key="8">
    <source>
        <dbReference type="SMART" id="SM00888"/>
    </source>
</evidence>
<dbReference type="SUPFAM" id="SSF54984">
    <property type="entry name" value="eEF-1beta-like"/>
    <property type="match status" value="1"/>
</dbReference>
<dbReference type="GO" id="GO:0005085">
    <property type="term" value="F:guanyl-nucleotide exchange factor activity"/>
    <property type="evidence" value="ECO:0007669"/>
    <property type="project" value="TreeGrafter"/>
</dbReference>
<dbReference type="EMBL" id="BT078041">
    <property type="protein sequence ID" value="ACO12465.1"/>
    <property type="molecule type" value="mRNA"/>
</dbReference>
<dbReference type="InterPro" id="IPR036219">
    <property type="entry name" value="eEF-1beta-like_sf"/>
</dbReference>
<reference evidence="10" key="1">
    <citation type="submission" date="2009-06" db="EMBL/GenBank/DDBJ databases">
        <title>Lepeophtheirus salmonis ESTs and full-length cDNAs.</title>
        <authorList>
            <person name="Yasuike M."/>
            <person name="von Schalburg K."/>
            <person name="Cooper G."/>
            <person name="Leong J."/>
            <person name="Jones S.R.M."/>
            <person name="Koop B.F."/>
        </authorList>
    </citation>
    <scope>NUCLEOTIDE SEQUENCE</scope>
    <source>
        <strain evidence="10">Pacific form</strain>
        <tissue evidence="10">Whole</tissue>
    </source>
</reference>
<dbReference type="SMART" id="SM01182">
    <property type="entry name" value="EF-1_beta_acid"/>
    <property type="match status" value="2"/>
</dbReference>
<protein>
    <submittedName>
        <fullName evidence="10">Elongation factor 1-delta</fullName>
    </submittedName>
</protein>
<feature type="compositionally biased region" description="Polar residues" evidence="7">
    <location>
        <begin position="96"/>
        <end position="105"/>
    </location>
</feature>
<name>C1BTW2_LEPSM</name>
<evidence type="ECO:0000256" key="4">
    <source>
        <dbReference type="ARBA" id="ARBA00022917"/>
    </source>
</evidence>
<proteinExistence type="evidence at transcript level"/>
<dbReference type="FunFam" id="3.30.70.60:FF:000001">
    <property type="entry name" value="Elongation factor 1-beta 1 like"/>
    <property type="match status" value="1"/>
</dbReference>
<dbReference type="InterPro" id="IPR001326">
    <property type="entry name" value="Transl_elong_EF1B_B/D_CS"/>
</dbReference>
<feature type="domain" description="Elongation factor 1 beta central acidic region eukaryote" evidence="9">
    <location>
        <begin position="211"/>
        <end position="239"/>
    </location>
</feature>
<dbReference type="GO" id="GO:0005829">
    <property type="term" value="C:cytosol"/>
    <property type="evidence" value="ECO:0007669"/>
    <property type="project" value="TreeGrafter"/>
</dbReference>
<feature type="domain" description="Elongation factor 1 beta central acidic region eukaryote" evidence="9">
    <location>
        <begin position="45"/>
        <end position="70"/>
    </location>
</feature>
<comment type="similarity">
    <text evidence="1 5">Belongs to the EF-1-beta/EF-1-delta family.</text>
</comment>
<dbReference type="AlphaFoldDB" id="C1BTW2"/>
<evidence type="ECO:0000313" key="10">
    <source>
        <dbReference type="EMBL" id="ACO12465.1"/>
    </source>
</evidence>
<evidence type="ECO:0000256" key="5">
    <source>
        <dbReference type="RuleBase" id="RU003791"/>
    </source>
</evidence>
<feature type="compositionally biased region" description="Acidic residues" evidence="7">
    <location>
        <begin position="204"/>
        <end position="221"/>
    </location>
</feature>
<evidence type="ECO:0000256" key="7">
    <source>
        <dbReference type="SAM" id="MobiDB-lite"/>
    </source>
</evidence>
<dbReference type="PROSITE" id="PS00824">
    <property type="entry name" value="EF1BD_1"/>
    <property type="match status" value="1"/>
</dbReference>
<dbReference type="PANTHER" id="PTHR11595:SF26">
    <property type="entry name" value="ELONGATION FACTOR 1-DELTA"/>
    <property type="match status" value="1"/>
</dbReference>
<dbReference type="PANTHER" id="PTHR11595">
    <property type="entry name" value="EF-HAND AND COILED-COIL DOMAIN-CONTAINING FAMILY MEMBER"/>
    <property type="match status" value="1"/>
</dbReference>
<feature type="domain" description="Translation elongation factor EF1B beta/delta subunit guanine nucleotide exchange" evidence="8">
    <location>
        <begin position="248"/>
        <end position="334"/>
    </location>
</feature>
<dbReference type="GO" id="GO:0005853">
    <property type="term" value="C:eukaryotic translation elongation factor 1 complex"/>
    <property type="evidence" value="ECO:0007669"/>
    <property type="project" value="InterPro"/>
</dbReference>
<dbReference type="InterPro" id="IPR014038">
    <property type="entry name" value="EF1B_bsu/dsu_GNE"/>
</dbReference>
<evidence type="ECO:0000256" key="6">
    <source>
        <dbReference type="SAM" id="Coils"/>
    </source>
</evidence>
<feature type="compositionally biased region" description="Low complexity" evidence="7">
    <location>
        <begin position="111"/>
        <end position="120"/>
    </location>
</feature>
<sequence length="334" mass="36268">MSSQINANLAQENIWLNKAECDEAELRLYGKEKSKKPSDSEEIDLFASDEETTSKPKMVIPLQSKRKAKKGPKTSGAKSVLPEPTYSKGSMAAAPCNSSNSTDTCNEAPISTSSNSSSLSAEIARARQHIKSSLEYVDGLAALAGGSDVSGKIAKLESDNAKLHKAVADLKNTVLTLQDKVKILEKTCGSGKSVAAAPATKQVEEDDDVDLFGSSSDEEEDAQKARVREERLKAYHEKKSKKPTLIAKTSVLLDVKPWDDETDMNAILENCKTIQKEGLVWGAHKLVPIGYGIKKLQVMCVVEDEKVSIDELCEQIAEFEDFVQSVDVAAMSKI</sequence>
<keyword evidence="4 5" id="KW-0648">Protein biosynthesis</keyword>
<keyword evidence="3 5" id="KW-0251">Elongation factor</keyword>
<evidence type="ECO:0000256" key="3">
    <source>
        <dbReference type="ARBA" id="ARBA00022768"/>
    </source>
</evidence>
<accession>C1BTW2</accession>
<feature type="region of interest" description="Disordered" evidence="7">
    <location>
        <begin position="31"/>
        <end position="120"/>
    </location>
</feature>
<dbReference type="CDD" id="cd00292">
    <property type="entry name" value="EF1B"/>
    <property type="match status" value="1"/>
</dbReference>
<dbReference type="InterPro" id="IPR049720">
    <property type="entry name" value="EF1B_bsu/dsu"/>
</dbReference>
<dbReference type="Gene3D" id="3.30.70.60">
    <property type="match status" value="1"/>
</dbReference>
<dbReference type="GO" id="GO:0003746">
    <property type="term" value="F:translation elongation factor activity"/>
    <property type="evidence" value="ECO:0007669"/>
    <property type="project" value="UniProtKB-KW"/>
</dbReference>
<dbReference type="SMART" id="SM00888">
    <property type="entry name" value="EF1_GNE"/>
    <property type="match status" value="1"/>
</dbReference>
<evidence type="ECO:0000256" key="2">
    <source>
        <dbReference type="ARBA" id="ARBA00011613"/>
    </source>
</evidence>
<evidence type="ECO:0000256" key="1">
    <source>
        <dbReference type="ARBA" id="ARBA00007411"/>
    </source>
</evidence>
<evidence type="ECO:0000259" key="9">
    <source>
        <dbReference type="SMART" id="SM01182"/>
    </source>
</evidence>
<feature type="coiled-coil region" evidence="6">
    <location>
        <begin position="153"/>
        <end position="187"/>
    </location>
</feature>
<dbReference type="Pfam" id="PF00736">
    <property type="entry name" value="EF1_GNE"/>
    <property type="match status" value="1"/>
</dbReference>